<dbReference type="InterPro" id="IPR003598">
    <property type="entry name" value="Ig_sub2"/>
</dbReference>
<evidence type="ECO:0000313" key="3">
    <source>
        <dbReference type="EMBL" id="CAH0776249.1"/>
    </source>
</evidence>
<sequence length="297" mass="32882">MENILKFTIFFCCFLHCIHCEMPDHGCTLNCTGDMHPKDPSNDLAVSLNSLLVTFAPPSPPVFLTDNSSVITAQKGSTALVPCVVSNIGDGVISWIRRKDYHLLTVGLTTYTGDERFQTIHVQHSEDWTLQIKYVQIRDAGLYECQVTSHPPASIFVELKVVEARAEINGETDKFLRIGSALLLLCTLRQSPDPPVYVFWYHNNRMVNYDLDRGVNVTSDLAAKTSSLFIGRATRDHAGNYSCVPSNAQPASTFVHILNGENPAAMQHGGKGPSWLQCPSLWLMLACIFFSSSLSKT</sequence>
<dbReference type="PANTHER" id="PTHR23279:SF37">
    <property type="entry name" value="DEFECTIVE PROBOSCIS EXTENSION RESPONSE 13, ISOFORM B"/>
    <property type="match status" value="1"/>
</dbReference>
<dbReference type="InterPro" id="IPR037448">
    <property type="entry name" value="Zig-8"/>
</dbReference>
<evidence type="ECO:0000313" key="4">
    <source>
        <dbReference type="Proteomes" id="UP001152759"/>
    </source>
</evidence>
<feature type="domain" description="Ig-like" evidence="2">
    <location>
        <begin position="60"/>
        <end position="156"/>
    </location>
</feature>
<dbReference type="SUPFAM" id="SSF48726">
    <property type="entry name" value="Immunoglobulin"/>
    <property type="match status" value="2"/>
</dbReference>
<dbReference type="AlphaFoldDB" id="A0A9P0CH98"/>
<reference evidence="3" key="1">
    <citation type="submission" date="2021-12" db="EMBL/GenBank/DDBJ databases">
        <authorList>
            <person name="King R."/>
        </authorList>
    </citation>
    <scope>NUCLEOTIDE SEQUENCE</scope>
</reference>
<dbReference type="InterPro" id="IPR007110">
    <property type="entry name" value="Ig-like_dom"/>
</dbReference>
<dbReference type="GO" id="GO:0050808">
    <property type="term" value="P:synapse organization"/>
    <property type="evidence" value="ECO:0007669"/>
    <property type="project" value="TreeGrafter"/>
</dbReference>
<protein>
    <recommendedName>
        <fullName evidence="2">Ig-like domain-containing protein</fullName>
    </recommendedName>
</protein>
<dbReference type="EMBL" id="OU963869">
    <property type="protein sequence ID" value="CAH0776249.1"/>
    <property type="molecule type" value="Genomic_DNA"/>
</dbReference>
<name>A0A9P0CH98_BEMTA</name>
<dbReference type="PANTHER" id="PTHR23279">
    <property type="entry name" value="DEFECTIVE PROBOSCIS EXTENSION RESPONSE DPR -RELATED"/>
    <property type="match status" value="1"/>
</dbReference>
<dbReference type="InterPro" id="IPR013106">
    <property type="entry name" value="Ig_V-set"/>
</dbReference>
<gene>
    <name evidence="3" type="ORF">BEMITA_LOCUS12363</name>
</gene>
<dbReference type="Pfam" id="PF07686">
    <property type="entry name" value="V-set"/>
    <property type="match status" value="1"/>
</dbReference>
<dbReference type="SMART" id="SM00409">
    <property type="entry name" value="IG"/>
    <property type="match status" value="2"/>
</dbReference>
<organism evidence="3 4">
    <name type="scientific">Bemisia tabaci</name>
    <name type="common">Sweetpotato whitefly</name>
    <name type="synonym">Aleurodes tabaci</name>
    <dbReference type="NCBI Taxonomy" id="7038"/>
    <lineage>
        <taxon>Eukaryota</taxon>
        <taxon>Metazoa</taxon>
        <taxon>Ecdysozoa</taxon>
        <taxon>Arthropoda</taxon>
        <taxon>Hexapoda</taxon>
        <taxon>Insecta</taxon>
        <taxon>Pterygota</taxon>
        <taxon>Neoptera</taxon>
        <taxon>Paraneoptera</taxon>
        <taxon>Hemiptera</taxon>
        <taxon>Sternorrhyncha</taxon>
        <taxon>Aleyrodoidea</taxon>
        <taxon>Aleyrodidae</taxon>
        <taxon>Aleyrodinae</taxon>
        <taxon>Bemisia</taxon>
    </lineage>
</organism>
<keyword evidence="1" id="KW-0732">Signal</keyword>
<dbReference type="OrthoDB" id="5359219at2759"/>
<feature type="domain" description="Ig-like" evidence="2">
    <location>
        <begin position="179"/>
        <end position="259"/>
    </location>
</feature>
<dbReference type="Proteomes" id="UP001152759">
    <property type="component" value="Chromosome 8"/>
</dbReference>
<dbReference type="KEGG" id="btab:109030447"/>
<accession>A0A9P0CH98</accession>
<keyword evidence="4" id="KW-1185">Reference proteome</keyword>
<dbReference type="InterPro" id="IPR036179">
    <property type="entry name" value="Ig-like_dom_sf"/>
</dbReference>
<dbReference type="InterPro" id="IPR003599">
    <property type="entry name" value="Ig_sub"/>
</dbReference>
<dbReference type="CDD" id="cd00096">
    <property type="entry name" value="Ig"/>
    <property type="match status" value="1"/>
</dbReference>
<evidence type="ECO:0000256" key="1">
    <source>
        <dbReference type="SAM" id="SignalP"/>
    </source>
</evidence>
<dbReference type="InterPro" id="IPR013783">
    <property type="entry name" value="Ig-like_fold"/>
</dbReference>
<dbReference type="GO" id="GO:0032589">
    <property type="term" value="C:neuron projection membrane"/>
    <property type="evidence" value="ECO:0007669"/>
    <property type="project" value="TreeGrafter"/>
</dbReference>
<dbReference type="Gene3D" id="2.60.40.10">
    <property type="entry name" value="Immunoglobulins"/>
    <property type="match status" value="2"/>
</dbReference>
<dbReference type="PROSITE" id="PS50835">
    <property type="entry name" value="IG_LIKE"/>
    <property type="match status" value="2"/>
</dbReference>
<feature type="signal peptide" evidence="1">
    <location>
        <begin position="1"/>
        <end position="20"/>
    </location>
</feature>
<dbReference type="SMART" id="SM00408">
    <property type="entry name" value="IGc2"/>
    <property type="match status" value="2"/>
</dbReference>
<dbReference type="Pfam" id="PF13927">
    <property type="entry name" value="Ig_3"/>
    <property type="match status" value="1"/>
</dbReference>
<evidence type="ECO:0000259" key="2">
    <source>
        <dbReference type="PROSITE" id="PS50835"/>
    </source>
</evidence>
<feature type="chain" id="PRO_5040133916" description="Ig-like domain-containing protein" evidence="1">
    <location>
        <begin position="21"/>
        <end position="297"/>
    </location>
</feature>
<dbReference type="FunFam" id="2.60.40.10:FF:000129">
    <property type="entry name" value="CLUMA_CG018772, isoform A"/>
    <property type="match status" value="1"/>
</dbReference>
<proteinExistence type="predicted"/>